<sequence length="41" mass="4686">MSTQPEDKKKAANYYQGITAPGSPTYCGKRFPSWREFIPSF</sequence>
<evidence type="ECO:0000313" key="2">
    <source>
        <dbReference type="Proteomes" id="UP000019380"/>
    </source>
</evidence>
<name>W6PMG1_9BACE</name>
<protein>
    <submittedName>
        <fullName evidence="1">Uncharacterized protein</fullName>
    </submittedName>
</protein>
<proteinExistence type="predicted"/>
<dbReference type="AlphaFoldDB" id="W6PMG1"/>
<accession>W6PMG1</accession>
<organism evidence="1 2">
    <name type="scientific">Bacteroides xylanisolvens SD CC 1b</name>
    <dbReference type="NCBI Taxonomy" id="702447"/>
    <lineage>
        <taxon>Bacteria</taxon>
        <taxon>Pseudomonadati</taxon>
        <taxon>Bacteroidota</taxon>
        <taxon>Bacteroidia</taxon>
        <taxon>Bacteroidales</taxon>
        <taxon>Bacteroidaceae</taxon>
        <taxon>Bacteroides</taxon>
    </lineage>
</organism>
<dbReference type="Proteomes" id="UP000019380">
    <property type="component" value="Unassembled WGS sequence"/>
</dbReference>
<gene>
    <name evidence="1" type="ORF">BN890_27840</name>
</gene>
<evidence type="ECO:0000313" key="1">
    <source>
        <dbReference type="EMBL" id="CDM05195.1"/>
    </source>
</evidence>
<reference evidence="1 2" key="1">
    <citation type="submission" date="2013-12" db="EMBL/GenBank/DDBJ databases">
        <title>Improved hybrid genome assemblies of Bacteroides xylanisolvens SD CC 1b and Bacteroides xylanisolvens SD CC 2a using Illumina and 454 Sequencing.</title>
        <authorList>
            <person name="Ramaraj T."/>
            <person name="Sundararajan A."/>
            <person name="Mudge J."/>
            <person name="Schilkey F.D."/>
            <person name="Delvecchio V."/>
            <person name="Donlon M."/>
            <person name="Ziemer C."/>
        </authorList>
    </citation>
    <scope>NUCLEOTIDE SEQUENCE [LARGE SCALE GENOMIC DNA]</scope>
</reference>
<comment type="caution">
    <text evidence="1">The sequence shown here is derived from an EMBL/GenBank/DDBJ whole genome shotgun (WGS) entry which is preliminary data.</text>
</comment>
<dbReference type="EMBL" id="CBXG010000033">
    <property type="protein sequence ID" value="CDM05195.1"/>
    <property type="molecule type" value="Genomic_DNA"/>
</dbReference>